<evidence type="ECO:0000313" key="2">
    <source>
        <dbReference type="Proteomes" id="UP001187192"/>
    </source>
</evidence>
<keyword evidence="2" id="KW-1185">Reference proteome</keyword>
<dbReference type="AlphaFoldDB" id="A0AA88A7G4"/>
<sequence>MRTLLLYLATSHRKMYCLAGIRRSVWSRARGDWIELGGVDILVELGVDGEWEVEEGVDGESVPVVVVEGPLLPSPSSSLV</sequence>
<organism evidence="1 2">
    <name type="scientific">Ficus carica</name>
    <name type="common">Common fig</name>
    <dbReference type="NCBI Taxonomy" id="3494"/>
    <lineage>
        <taxon>Eukaryota</taxon>
        <taxon>Viridiplantae</taxon>
        <taxon>Streptophyta</taxon>
        <taxon>Embryophyta</taxon>
        <taxon>Tracheophyta</taxon>
        <taxon>Spermatophyta</taxon>
        <taxon>Magnoliopsida</taxon>
        <taxon>eudicotyledons</taxon>
        <taxon>Gunneridae</taxon>
        <taxon>Pentapetalae</taxon>
        <taxon>rosids</taxon>
        <taxon>fabids</taxon>
        <taxon>Rosales</taxon>
        <taxon>Moraceae</taxon>
        <taxon>Ficeae</taxon>
        <taxon>Ficus</taxon>
    </lineage>
</organism>
<comment type="caution">
    <text evidence="1">The sequence shown here is derived from an EMBL/GenBank/DDBJ whole genome shotgun (WGS) entry which is preliminary data.</text>
</comment>
<accession>A0AA88A7G4</accession>
<dbReference type="EMBL" id="BTGU01000011">
    <property type="protein sequence ID" value="GMN40543.1"/>
    <property type="molecule type" value="Genomic_DNA"/>
</dbReference>
<evidence type="ECO:0000313" key="1">
    <source>
        <dbReference type="EMBL" id="GMN40543.1"/>
    </source>
</evidence>
<gene>
    <name evidence="1" type="ORF">TIFTF001_009768</name>
</gene>
<proteinExistence type="predicted"/>
<name>A0AA88A7G4_FICCA</name>
<reference evidence="1" key="1">
    <citation type="submission" date="2023-07" db="EMBL/GenBank/DDBJ databases">
        <title>draft genome sequence of fig (Ficus carica).</title>
        <authorList>
            <person name="Takahashi T."/>
            <person name="Nishimura K."/>
        </authorList>
    </citation>
    <scope>NUCLEOTIDE SEQUENCE</scope>
</reference>
<dbReference type="Proteomes" id="UP001187192">
    <property type="component" value="Unassembled WGS sequence"/>
</dbReference>
<protein>
    <submittedName>
        <fullName evidence="1">Uncharacterized protein</fullName>
    </submittedName>
</protein>